<dbReference type="GO" id="GO:0005976">
    <property type="term" value="P:polysaccharide metabolic process"/>
    <property type="evidence" value="ECO:0007669"/>
    <property type="project" value="InterPro"/>
</dbReference>
<sequence>MGNVFKIKRGKNFAIKKLKIAPFQRTSLQLHHNRSEYLIVIEGSTSIIVGYESYTLNPGDGVHVPPSAVHRITDNELGELVIVEVQVGSPISED</sequence>
<evidence type="ECO:0000259" key="1">
    <source>
        <dbReference type="Pfam" id="PF01050"/>
    </source>
</evidence>
<dbReference type="Proteomes" id="UP000837675">
    <property type="component" value="Unassembled WGS sequence"/>
</dbReference>
<reference evidence="2" key="1">
    <citation type="submission" date="2021-06" db="EMBL/GenBank/DDBJ databases">
        <authorList>
            <person name="Nardi T."/>
            <person name="Nardi T."/>
        </authorList>
    </citation>
    <scope>NUCLEOTIDE SEQUENCE</scope>
</reference>
<dbReference type="InterPro" id="IPR014710">
    <property type="entry name" value="RmlC-like_jellyroll"/>
</dbReference>
<dbReference type="AlphaFoldDB" id="A0A8S4BZR3"/>
<dbReference type="PANTHER" id="PTHR46390">
    <property type="entry name" value="MANNOSE-1-PHOSPHATE GUANYLYLTRANSFERASE"/>
    <property type="match status" value="1"/>
</dbReference>
<comment type="caution">
    <text evidence="2">The sequence shown here is derived from an EMBL/GenBank/DDBJ whole genome shotgun (WGS) entry which is preliminary data.</text>
</comment>
<dbReference type="GO" id="GO:0009298">
    <property type="term" value="P:GDP-mannose biosynthetic process"/>
    <property type="evidence" value="ECO:0007669"/>
    <property type="project" value="TreeGrafter"/>
</dbReference>
<name>A0A8S4BZR3_9ACAR</name>
<dbReference type="Pfam" id="PF01050">
    <property type="entry name" value="MannoseP_isomer"/>
    <property type="match status" value="1"/>
</dbReference>
<gene>
    <name evidence="2" type="primary">algA</name>
    <name evidence="2" type="ORF">MHYMCMPASI_00165</name>
</gene>
<dbReference type="InterPro" id="IPR051161">
    <property type="entry name" value="Mannose-6P_isomerase_type2"/>
</dbReference>
<evidence type="ECO:0000313" key="3">
    <source>
        <dbReference type="Proteomes" id="UP000837675"/>
    </source>
</evidence>
<organism evidence="2 3">
    <name type="scientific">Hyalomma marginatum</name>
    <dbReference type="NCBI Taxonomy" id="34627"/>
    <lineage>
        <taxon>Eukaryota</taxon>
        <taxon>Metazoa</taxon>
        <taxon>Ecdysozoa</taxon>
        <taxon>Arthropoda</taxon>
        <taxon>Chelicerata</taxon>
        <taxon>Arachnida</taxon>
        <taxon>Acari</taxon>
        <taxon>Parasitiformes</taxon>
        <taxon>Ixodida</taxon>
        <taxon>Ixodoidea</taxon>
        <taxon>Ixodidae</taxon>
        <taxon>Hyalomminae</taxon>
        <taxon>Hyalomma</taxon>
    </lineage>
</organism>
<dbReference type="InterPro" id="IPR001538">
    <property type="entry name" value="Man6P_isomerase-2_C"/>
</dbReference>
<dbReference type="PANTHER" id="PTHR46390:SF1">
    <property type="entry name" value="MANNOSE-1-PHOSPHATE GUANYLYLTRANSFERASE"/>
    <property type="match status" value="1"/>
</dbReference>
<accession>A0A8S4BZR3</accession>
<protein>
    <submittedName>
        <fullName evidence="2">Alginate biosynthesis protein AlgA</fullName>
    </submittedName>
</protein>
<evidence type="ECO:0000313" key="2">
    <source>
        <dbReference type="EMBL" id="CAG7589613.1"/>
    </source>
</evidence>
<proteinExistence type="predicted"/>
<dbReference type="GO" id="GO:0004475">
    <property type="term" value="F:mannose-1-phosphate guanylyltransferase (GTP) activity"/>
    <property type="evidence" value="ECO:0007669"/>
    <property type="project" value="TreeGrafter"/>
</dbReference>
<dbReference type="EMBL" id="CAJVAF010000049">
    <property type="protein sequence ID" value="CAG7589613.1"/>
    <property type="molecule type" value="Genomic_DNA"/>
</dbReference>
<keyword evidence="3" id="KW-1185">Reference proteome</keyword>
<feature type="domain" description="Mannose-6-phosphate isomerase type II C-terminal" evidence="1">
    <location>
        <begin position="5"/>
        <end position="94"/>
    </location>
</feature>
<dbReference type="Gene3D" id="2.60.120.10">
    <property type="entry name" value="Jelly Rolls"/>
    <property type="match status" value="1"/>
</dbReference>
<dbReference type="InterPro" id="IPR011051">
    <property type="entry name" value="RmlC_Cupin_sf"/>
</dbReference>
<dbReference type="SUPFAM" id="SSF51182">
    <property type="entry name" value="RmlC-like cupins"/>
    <property type="match status" value="1"/>
</dbReference>